<sequence length="67" mass="7686">MDTSSATRDLADLALNTAIVEQLKRQTLPILDRKNHQDWLRRARIAIKSKDVAIAIESTKHEYAWTP</sequence>
<keyword evidence="2" id="KW-1185">Reference proteome</keyword>
<protein>
    <submittedName>
        <fullName evidence="1">Uncharacterized protein</fullName>
    </submittedName>
</protein>
<accession>A0A9P7SHW4</accession>
<dbReference type="EMBL" id="SRPO01000149">
    <property type="protein sequence ID" value="KAG5938652.1"/>
    <property type="molecule type" value="Genomic_DNA"/>
</dbReference>
<dbReference type="OrthoDB" id="10353682at2759"/>
<comment type="caution">
    <text evidence="1">The sequence shown here is derived from an EMBL/GenBank/DDBJ whole genome shotgun (WGS) entry which is preliminary data.</text>
</comment>
<proteinExistence type="predicted"/>
<dbReference type="Proteomes" id="UP000706124">
    <property type="component" value="Unassembled WGS sequence"/>
</dbReference>
<evidence type="ECO:0000313" key="1">
    <source>
        <dbReference type="EMBL" id="KAG5938652.1"/>
    </source>
</evidence>
<gene>
    <name evidence="1" type="ORF">E4U60_001245</name>
</gene>
<reference evidence="1 2" key="1">
    <citation type="journal article" date="2020" name="bioRxiv">
        <title>Whole genome comparisons of ergot fungi reveals the divergence and evolution of species within the genus Claviceps are the result of varying mechanisms driving genome evolution and host range expansion.</title>
        <authorList>
            <person name="Wyka S.A."/>
            <person name="Mondo S.J."/>
            <person name="Liu M."/>
            <person name="Dettman J."/>
            <person name="Nalam V."/>
            <person name="Broders K.D."/>
        </authorList>
    </citation>
    <scope>NUCLEOTIDE SEQUENCE [LARGE SCALE GENOMIC DNA]</scope>
    <source>
        <strain evidence="1 2">CCC 1485</strain>
    </source>
</reference>
<dbReference type="AlphaFoldDB" id="A0A9P7SHW4"/>
<organism evidence="1 2">
    <name type="scientific">Claviceps pazoutovae</name>
    <dbReference type="NCBI Taxonomy" id="1649127"/>
    <lineage>
        <taxon>Eukaryota</taxon>
        <taxon>Fungi</taxon>
        <taxon>Dikarya</taxon>
        <taxon>Ascomycota</taxon>
        <taxon>Pezizomycotina</taxon>
        <taxon>Sordariomycetes</taxon>
        <taxon>Hypocreomycetidae</taxon>
        <taxon>Hypocreales</taxon>
        <taxon>Clavicipitaceae</taxon>
        <taxon>Claviceps</taxon>
    </lineage>
</organism>
<name>A0A9P7SHW4_9HYPO</name>
<evidence type="ECO:0000313" key="2">
    <source>
        <dbReference type="Proteomes" id="UP000706124"/>
    </source>
</evidence>